<reference evidence="3 4" key="1">
    <citation type="submission" date="2020-06" db="EMBL/GenBank/DDBJ databases">
        <title>Transcriptomic and genomic resources for Thalictrum thalictroides and T. hernandezii: Facilitating candidate gene discovery in an emerging model plant lineage.</title>
        <authorList>
            <person name="Arias T."/>
            <person name="Riano-Pachon D.M."/>
            <person name="Di Stilio V.S."/>
        </authorList>
    </citation>
    <scope>NUCLEOTIDE SEQUENCE [LARGE SCALE GENOMIC DNA]</scope>
    <source>
        <strain evidence="4">cv. WT478/WT964</strain>
        <tissue evidence="3">Leaves</tissue>
    </source>
</reference>
<evidence type="ECO:0000313" key="4">
    <source>
        <dbReference type="Proteomes" id="UP000554482"/>
    </source>
</evidence>
<dbReference type="GO" id="GO:0006357">
    <property type="term" value="P:regulation of transcription by RNA polymerase II"/>
    <property type="evidence" value="ECO:0007669"/>
    <property type="project" value="TreeGrafter"/>
</dbReference>
<gene>
    <name evidence="3" type="ORF">FRX31_005974</name>
</gene>
<organism evidence="3 4">
    <name type="scientific">Thalictrum thalictroides</name>
    <name type="common">Rue-anemone</name>
    <name type="synonym">Anemone thalictroides</name>
    <dbReference type="NCBI Taxonomy" id="46969"/>
    <lineage>
        <taxon>Eukaryota</taxon>
        <taxon>Viridiplantae</taxon>
        <taxon>Streptophyta</taxon>
        <taxon>Embryophyta</taxon>
        <taxon>Tracheophyta</taxon>
        <taxon>Spermatophyta</taxon>
        <taxon>Magnoliopsida</taxon>
        <taxon>Ranunculales</taxon>
        <taxon>Ranunculaceae</taxon>
        <taxon>Thalictroideae</taxon>
        <taxon>Thalictrum</taxon>
    </lineage>
</organism>
<feature type="compositionally biased region" description="Polar residues" evidence="2">
    <location>
        <begin position="365"/>
        <end position="378"/>
    </location>
</feature>
<feature type="coiled-coil region" evidence="1">
    <location>
        <begin position="75"/>
        <end position="123"/>
    </location>
</feature>
<dbReference type="AlphaFoldDB" id="A0A7J6X7A5"/>
<dbReference type="PANTHER" id="PTHR10015:SF337">
    <property type="entry name" value="HEAT STRESS TRANSCRIPTION FACTOR A-3"/>
    <property type="match status" value="1"/>
</dbReference>
<keyword evidence="1" id="KW-0175">Coiled coil</keyword>
<name>A0A7J6X7A5_THATH</name>
<sequence>MFNICVRASSTYSSFIIEPLCCVQGFRKVDSDRWEFANEDFLRGKRHLLKNIHRRKTIQGQQIGSYTESPGDTRRTGLESEVEKLKNDRTVLMQELVRLQQEHRGSASQMETMKQRMEAAEQRQKQMISFFAKVLQNPVFLTRLQKMNEQKKITPREKRKFVKHHQADNISSDSTLEGHMVKYKSGGDNIVLYSAMENLNPTSGSQLSDNVLQDMVGKSGLGVKIVNDQDIMLTDELEQELPPISDHMETGGSSLGYGDSFVKGKNVACPQLQVSTDCYVSFPEDLAKEKTFPDIISLGVESIARQEGSWDVDFDVTAGFDTSSQDIWSNLPNYEEQELIGGLSDLWDMRSQQAADDFGVGNWQDGDSSPQNFANQAEQPKDNRYMNAGS</sequence>
<comment type="caution">
    <text evidence="3">The sequence shown here is derived from an EMBL/GenBank/DDBJ whole genome shotgun (WGS) entry which is preliminary data.</text>
</comment>
<dbReference type="PANTHER" id="PTHR10015">
    <property type="entry name" value="HEAT SHOCK TRANSCRIPTION FACTOR"/>
    <property type="match status" value="1"/>
</dbReference>
<dbReference type="EMBL" id="JABWDY010005405">
    <property type="protein sequence ID" value="KAF5204440.1"/>
    <property type="molecule type" value="Genomic_DNA"/>
</dbReference>
<evidence type="ECO:0000313" key="3">
    <source>
        <dbReference type="EMBL" id="KAF5204440.1"/>
    </source>
</evidence>
<dbReference type="GO" id="GO:0000978">
    <property type="term" value="F:RNA polymerase II cis-regulatory region sequence-specific DNA binding"/>
    <property type="evidence" value="ECO:0007669"/>
    <property type="project" value="TreeGrafter"/>
</dbReference>
<dbReference type="GO" id="GO:0034605">
    <property type="term" value="P:cellular response to heat"/>
    <property type="evidence" value="ECO:0007669"/>
    <property type="project" value="TreeGrafter"/>
</dbReference>
<feature type="region of interest" description="Disordered" evidence="2">
    <location>
        <begin position="360"/>
        <end position="390"/>
    </location>
</feature>
<proteinExistence type="predicted"/>
<dbReference type="Gene3D" id="1.10.10.10">
    <property type="entry name" value="Winged helix-like DNA-binding domain superfamily/Winged helix DNA-binding domain"/>
    <property type="match status" value="1"/>
</dbReference>
<evidence type="ECO:0000256" key="1">
    <source>
        <dbReference type="SAM" id="Coils"/>
    </source>
</evidence>
<dbReference type="InterPro" id="IPR036388">
    <property type="entry name" value="WH-like_DNA-bd_sf"/>
</dbReference>
<evidence type="ECO:0000256" key="2">
    <source>
        <dbReference type="SAM" id="MobiDB-lite"/>
    </source>
</evidence>
<keyword evidence="4" id="KW-1185">Reference proteome</keyword>
<dbReference type="GO" id="GO:0003700">
    <property type="term" value="F:DNA-binding transcription factor activity"/>
    <property type="evidence" value="ECO:0007669"/>
    <property type="project" value="TreeGrafter"/>
</dbReference>
<accession>A0A7J6X7A5</accession>
<protein>
    <submittedName>
        <fullName evidence="3">Heat stress transcription factor a-3</fullName>
    </submittedName>
</protein>
<dbReference type="GO" id="GO:0005634">
    <property type="term" value="C:nucleus"/>
    <property type="evidence" value="ECO:0007669"/>
    <property type="project" value="TreeGrafter"/>
</dbReference>
<dbReference type="Proteomes" id="UP000554482">
    <property type="component" value="Unassembled WGS sequence"/>
</dbReference>
<dbReference type="OrthoDB" id="60033at2759"/>